<keyword evidence="4 8" id="KW-1003">Cell membrane</keyword>
<evidence type="ECO:0000313" key="10">
    <source>
        <dbReference type="EMBL" id="MBP2109889.1"/>
    </source>
</evidence>
<dbReference type="PANTHER" id="PTHR30413">
    <property type="entry name" value="INNER MEMBRANE TRANSPORT PERMEASE"/>
    <property type="match status" value="1"/>
</dbReference>
<evidence type="ECO:0000256" key="5">
    <source>
        <dbReference type="ARBA" id="ARBA00022692"/>
    </source>
</evidence>
<feature type="transmembrane region" description="Helical" evidence="8">
    <location>
        <begin position="174"/>
        <end position="190"/>
    </location>
</feature>
<dbReference type="InterPro" id="IPR047817">
    <property type="entry name" value="ABC2_TM_bact-type"/>
</dbReference>
<protein>
    <recommendedName>
        <fullName evidence="8">Transport permease protein</fullName>
    </recommendedName>
</protein>
<name>A0ABS4NIL2_9BACL</name>
<evidence type="ECO:0000256" key="2">
    <source>
        <dbReference type="ARBA" id="ARBA00007783"/>
    </source>
</evidence>
<evidence type="ECO:0000313" key="11">
    <source>
        <dbReference type="Proteomes" id="UP000773462"/>
    </source>
</evidence>
<keyword evidence="7 8" id="KW-0472">Membrane</keyword>
<comment type="caution">
    <text evidence="10">The sequence shown here is derived from an EMBL/GenBank/DDBJ whole genome shotgun (WGS) entry which is preliminary data.</text>
</comment>
<dbReference type="InterPro" id="IPR013525">
    <property type="entry name" value="ABC2_TM"/>
</dbReference>
<dbReference type="RefSeq" id="WP_209868317.1">
    <property type="nucleotide sequence ID" value="NZ_JAGGLV010000001.1"/>
</dbReference>
<evidence type="ECO:0000259" key="9">
    <source>
        <dbReference type="PROSITE" id="PS51012"/>
    </source>
</evidence>
<keyword evidence="3 8" id="KW-0813">Transport</keyword>
<organism evidence="10 11">
    <name type="scientific">Paenibacillus silagei</name>
    <dbReference type="NCBI Taxonomy" id="1670801"/>
    <lineage>
        <taxon>Bacteria</taxon>
        <taxon>Bacillati</taxon>
        <taxon>Bacillota</taxon>
        <taxon>Bacilli</taxon>
        <taxon>Bacillales</taxon>
        <taxon>Paenibacillaceae</taxon>
        <taxon>Paenibacillus</taxon>
    </lineage>
</organism>
<keyword evidence="6 8" id="KW-1133">Transmembrane helix</keyword>
<feature type="transmembrane region" description="Helical" evidence="8">
    <location>
        <begin position="144"/>
        <end position="168"/>
    </location>
</feature>
<proteinExistence type="inferred from homology"/>
<evidence type="ECO:0000256" key="1">
    <source>
        <dbReference type="ARBA" id="ARBA00004651"/>
    </source>
</evidence>
<feature type="transmembrane region" description="Helical" evidence="8">
    <location>
        <begin position="230"/>
        <end position="246"/>
    </location>
</feature>
<evidence type="ECO:0000256" key="8">
    <source>
        <dbReference type="RuleBase" id="RU361157"/>
    </source>
</evidence>
<feature type="domain" description="ABC transmembrane type-2" evidence="9">
    <location>
        <begin position="30"/>
        <end position="253"/>
    </location>
</feature>
<feature type="transmembrane region" description="Helical" evidence="8">
    <location>
        <begin position="26"/>
        <end position="50"/>
    </location>
</feature>
<dbReference type="PROSITE" id="PS51012">
    <property type="entry name" value="ABC_TM2"/>
    <property type="match status" value="1"/>
</dbReference>
<dbReference type="Proteomes" id="UP000773462">
    <property type="component" value="Unassembled WGS sequence"/>
</dbReference>
<evidence type="ECO:0000256" key="4">
    <source>
        <dbReference type="ARBA" id="ARBA00022475"/>
    </source>
</evidence>
<dbReference type="Pfam" id="PF01061">
    <property type="entry name" value="ABC2_membrane"/>
    <property type="match status" value="1"/>
</dbReference>
<feature type="transmembrane region" description="Helical" evidence="8">
    <location>
        <begin position="62"/>
        <end position="78"/>
    </location>
</feature>
<feature type="transmembrane region" description="Helical" evidence="8">
    <location>
        <begin position="111"/>
        <end position="132"/>
    </location>
</feature>
<comment type="similarity">
    <text evidence="2 8">Belongs to the ABC-2 integral membrane protein family.</text>
</comment>
<gene>
    <name evidence="10" type="ORF">J2Z70_000028</name>
</gene>
<evidence type="ECO:0000256" key="7">
    <source>
        <dbReference type="ARBA" id="ARBA00023136"/>
    </source>
</evidence>
<keyword evidence="5 8" id="KW-0812">Transmembrane</keyword>
<sequence>MQQKNLRSTASLLFELSKTDFQKKYLGSYLGVIWAFIQPAITILIFWFVFQVGFKSVPINNVPYILWLTVGLVPWFFFSDSLNATTGAILENDFLVKKVVFKVELLPLVKIISSLYVHLFFIFIVFLLFFLYGYSFSFYNLQFLYYLFSMTVLVTGAGWLFSALSVFLKDTGPLISMVVQFGFWLTPIFWDMKQIPDNFKSILMLNPMYYIVQGYRDTFINHVWFWEKPFLSSWFWFVTLLFLFLGKKIFKKLKPHFADVL</sequence>
<accession>A0ABS4NIL2</accession>
<dbReference type="PANTHER" id="PTHR30413:SF10">
    <property type="entry name" value="CAPSULE POLYSACCHARIDE EXPORT INNER-MEMBRANE PROTEIN CTRC"/>
    <property type="match status" value="1"/>
</dbReference>
<comment type="subcellular location">
    <subcellularLocation>
        <location evidence="1 8">Cell membrane</location>
        <topology evidence="1 8">Multi-pass membrane protein</topology>
    </subcellularLocation>
</comment>
<reference evidence="10 11" key="1">
    <citation type="submission" date="2021-03" db="EMBL/GenBank/DDBJ databases">
        <title>Genomic Encyclopedia of Type Strains, Phase IV (KMG-IV): sequencing the most valuable type-strain genomes for metagenomic binning, comparative biology and taxonomic classification.</title>
        <authorList>
            <person name="Goeker M."/>
        </authorList>
    </citation>
    <scope>NUCLEOTIDE SEQUENCE [LARGE SCALE GENOMIC DNA]</scope>
    <source>
        <strain evidence="10 11">DSM 101953</strain>
    </source>
</reference>
<evidence type="ECO:0000256" key="6">
    <source>
        <dbReference type="ARBA" id="ARBA00022989"/>
    </source>
</evidence>
<keyword evidence="11" id="KW-1185">Reference proteome</keyword>
<evidence type="ECO:0000256" key="3">
    <source>
        <dbReference type="ARBA" id="ARBA00022448"/>
    </source>
</evidence>
<dbReference type="EMBL" id="JAGGLV010000001">
    <property type="protein sequence ID" value="MBP2109889.1"/>
    <property type="molecule type" value="Genomic_DNA"/>
</dbReference>